<dbReference type="PROSITE" id="PS51063">
    <property type="entry name" value="HTH_CRP_2"/>
    <property type="match status" value="1"/>
</dbReference>
<keyword evidence="8" id="KW-1185">Reference proteome</keyword>
<dbReference type="SUPFAM" id="SSF51206">
    <property type="entry name" value="cAMP-binding domain-like"/>
    <property type="match status" value="1"/>
</dbReference>
<evidence type="ECO:0000313" key="7">
    <source>
        <dbReference type="EMBL" id="MEK8129179.1"/>
    </source>
</evidence>
<dbReference type="CDD" id="cd00038">
    <property type="entry name" value="CAP_ED"/>
    <property type="match status" value="1"/>
</dbReference>
<dbReference type="InterPro" id="IPR036388">
    <property type="entry name" value="WH-like_DNA-bd_sf"/>
</dbReference>
<dbReference type="Pfam" id="PF13545">
    <property type="entry name" value="HTH_Crp_2"/>
    <property type="match status" value="1"/>
</dbReference>
<dbReference type="Proteomes" id="UP001469365">
    <property type="component" value="Unassembled WGS sequence"/>
</dbReference>
<accession>A0ABU9DK67</accession>
<evidence type="ECO:0000256" key="1">
    <source>
        <dbReference type="ARBA" id="ARBA00023015"/>
    </source>
</evidence>
<evidence type="ECO:0000256" key="2">
    <source>
        <dbReference type="ARBA" id="ARBA00023125"/>
    </source>
</evidence>
<evidence type="ECO:0000259" key="5">
    <source>
        <dbReference type="PROSITE" id="PS50042"/>
    </source>
</evidence>
<evidence type="ECO:0000256" key="3">
    <source>
        <dbReference type="ARBA" id="ARBA00023159"/>
    </source>
</evidence>
<dbReference type="SUPFAM" id="SSF46785">
    <property type="entry name" value="Winged helix' DNA-binding domain"/>
    <property type="match status" value="1"/>
</dbReference>
<dbReference type="PANTHER" id="PTHR24567:SF74">
    <property type="entry name" value="HTH-TYPE TRANSCRIPTIONAL REGULATOR ARCR"/>
    <property type="match status" value="1"/>
</dbReference>
<dbReference type="InterPro" id="IPR000595">
    <property type="entry name" value="cNMP-bd_dom"/>
</dbReference>
<reference evidence="7 8" key="1">
    <citation type="submission" date="2024-04" db="EMBL/GenBank/DDBJ databases">
        <title>draft genome sequnece of Paenibacillus filicis.</title>
        <authorList>
            <person name="Kim D.-U."/>
        </authorList>
    </citation>
    <scope>NUCLEOTIDE SEQUENCE [LARGE SCALE GENOMIC DNA]</scope>
    <source>
        <strain evidence="7 8">KACC14197</strain>
    </source>
</reference>
<dbReference type="InterPro" id="IPR018490">
    <property type="entry name" value="cNMP-bd_dom_sf"/>
</dbReference>
<sequence length="266" mass="29487">MIGMTTGTGMANGTKWKKEGIQGSLGQQAVHGPDKSGILGVYSVFSPENFERLTGIMYKKPVEAGSMLYWEGDTADRLYFLAKGRVKVTKSSDDGRTFTLSLHQAGDLFGQLDPFQNSVHACSAEMTEDGEIGIIQRKDLEVLLWQHGDLAIEFMRWMGLVHRITQTKMRDLMMFGKPGALCSLLIRLSNSCGVDQNGAIRLDIRMNNSEMADMIGATRESVNRMLNDMKKDGVISMDGGTITILNLPYLRGVCRCESCPKEICRM</sequence>
<evidence type="ECO:0000259" key="6">
    <source>
        <dbReference type="PROSITE" id="PS51063"/>
    </source>
</evidence>
<dbReference type="PROSITE" id="PS50042">
    <property type="entry name" value="CNMP_BINDING_3"/>
    <property type="match status" value="1"/>
</dbReference>
<feature type="domain" description="Cyclic nucleotide-binding" evidence="5">
    <location>
        <begin position="41"/>
        <end position="144"/>
    </location>
</feature>
<proteinExistence type="predicted"/>
<dbReference type="SMART" id="SM00419">
    <property type="entry name" value="HTH_CRP"/>
    <property type="match status" value="1"/>
</dbReference>
<organism evidence="7 8">
    <name type="scientific">Paenibacillus filicis</name>
    <dbReference type="NCBI Taxonomy" id="669464"/>
    <lineage>
        <taxon>Bacteria</taxon>
        <taxon>Bacillati</taxon>
        <taxon>Bacillota</taxon>
        <taxon>Bacilli</taxon>
        <taxon>Bacillales</taxon>
        <taxon>Paenibacillaceae</taxon>
        <taxon>Paenibacillus</taxon>
    </lineage>
</organism>
<dbReference type="EMBL" id="JBBPCC010000008">
    <property type="protein sequence ID" value="MEK8129179.1"/>
    <property type="molecule type" value="Genomic_DNA"/>
</dbReference>
<dbReference type="InterPro" id="IPR050397">
    <property type="entry name" value="Env_Response_Regulators"/>
</dbReference>
<keyword evidence="4" id="KW-0804">Transcription</keyword>
<dbReference type="Pfam" id="PF00027">
    <property type="entry name" value="cNMP_binding"/>
    <property type="match status" value="1"/>
</dbReference>
<dbReference type="InterPro" id="IPR012318">
    <property type="entry name" value="HTH_CRP"/>
</dbReference>
<name>A0ABU9DK67_9BACL</name>
<evidence type="ECO:0000313" key="8">
    <source>
        <dbReference type="Proteomes" id="UP001469365"/>
    </source>
</evidence>
<dbReference type="SMART" id="SM00100">
    <property type="entry name" value="cNMP"/>
    <property type="match status" value="1"/>
</dbReference>
<protein>
    <submittedName>
        <fullName evidence="7">Crp/Fnr family transcriptional regulator</fullName>
    </submittedName>
</protein>
<feature type="domain" description="HTH crp-type" evidence="6">
    <location>
        <begin position="175"/>
        <end position="248"/>
    </location>
</feature>
<keyword evidence="3" id="KW-0010">Activator</keyword>
<dbReference type="InterPro" id="IPR014710">
    <property type="entry name" value="RmlC-like_jellyroll"/>
</dbReference>
<comment type="caution">
    <text evidence="7">The sequence shown here is derived from an EMBL/GenBank/DDBJ whole genome shotgun (WGS) entry which is preliminary data.</text>
</comment>
<dbReference type="InterPro" id="IPR036390">
    <property type="entry name" value="WH_DNA-bd_sf"/>
</dbReference>
<keyword evidence="2" id="KW-0238">DNA-binding</keyword>
<evidence type="ECO:0000256" key="4">
    <source>
        <dbReference type="ARBA" id="ARBA00023163"/>
    </source>
</evidence>
<gene>
    <name evidence="7" type="ORF">WMW72_14835</name>
</gene>
<keyword evidence="1" id="KW-0805">Transcription regulation</keyword>
<dbReference type="Gene3D" id="2.60.120.10">
    <property type="entry name" value="Jelly Rolls"/>
    <property type="match status" value="1"/>
</dbReference>
<dbReference type="CDD" id="cd00092">
    <property type="entry name" value="HTH_CRP"/>
    <property type="match status" value="1"/>
</dbReference>
<dbReference type="Gene3D" id="1.10.10.10">
    <property type="entry name" value="Winged helix-like DNA-binding domain superfamily/Winged helix DNA-binding domain"/>
    <property type="match status" value="1"/>
</dbReference>
<dbReference type="PANTHER" id="PTHR24567">
    <property type="entry name" value="CRP FAMILY TRANSCRIPTIONAL REGULATORY PROTEIN"/>
    <property type="match status" value="1"/>
</dbReference>
<dbReference type="PRINTS" id="PR00034">
    <property type="entry name" value="HTHCRP"/>
</dbReference>